<dbReference type="PANTHER" id="PTHR10882:SF0">
    <property type="entry name" value="DIPHTHINE METHYL ESTER SYNTHASE"/>
    <property type="match status" value="1"/>
</dbReference>
<gene>
    <name evidence="10" type="ORF">GUITHDRAFT_49003</name>
</gene>
<organism evidence="10">
    <name type="scientific">Guillardia theta (strain CCMP2712)</name>
    <name type="common">Cryptophyte</name>
    <dbReference type="NCBI Taxonomy" id="905079"/>
    <lineage>
        <taxon>Eukaryota</taxon>
        <taxon>Cryptophyceae</taxon>
        <taxon>Pyrenomonadales</taxon>
        <taxon>Geminigeraceae</taxon>
        <taxon>Guillardia</taxon>
    </lineage>
</organism>
<dbReference type="InterPro" id="IPR014777">
    <property type="entry name" value="4pyrrole_Mease_sub1"/>
</dbReference>
<dbReference type="GO" id="GO:0141133">
    <property type="term" value="F:diphthine methyl ester synthase activity"/>
    <property type="evidence" value="ECO:0007669"/>
    <property type="project" value="UniProtKB-EC"/>
</dbReference>
<comment type="catalytic activity">
    <reaction evidence="8">
        <text>2-[(3S)-amino-3-carboxypropyl]-L-histidyl-[translation elongation factor 2] + 4 S-adenosyl-L-methionine = diphthine methyl ester-[translation elongation factor 2] + 4 S-adenosyl-L-homocysteine + 3 H(+)</text>
        <dbReference type="Rhea" id="RHEA:42652"/>
        <dbReference type="Rhea" id="RHEA-COMP:9749"/>
        <dbReference type="Rhea" id="RHEA-COMP:10173"/>
        <dbReference type="ChEBI" id="CHEBI:15378"/>
        <dbReference type="ChEBI" id="CHEBI:57856"/>
        <dbReference type="ChEBI" id="CHEBI:59789"/>
        <dbReference type="ChEBI" id="CHEBI:73995"/>
        <dbReference type="ChEBI" id="CHEBI:79005"/>
        <dbReference type="EC" id="2.1.1.314"/>
    </reaction>
</comment>
<dbReference type="PaxDb" id="55529-EKX37511"/>
<dbReference type="EnsemblProtists" id="EKX37511">
    <property type="protein sequence ID" value="EKX37511"/>
    <property type="gene ID" value="GUITHDRAFT_49003"/>
</dbReference>
<dbReference type="EMBL" id="JH993058">
    <property type="protein sequence ID" value="EKX37511.1"/>
    <property type="molecule type" value="Genomic_DNA"/>
</dbReference>
<dbReference type="eggNOG" id="KOG3123">
    <property type="taxonomic scope" value="Eukaryota"/>
</dbReference>
<dbReference type="CDD" id="cd11647">
    <property type="entry name" value="DHP5_DphB"/>
    <property type="match status" value="1"/>
</dbReference>
<reference evidence="11" key="3">
    <citation type="submission" date="2016-03" db="UniProtKB">
        <authorList>
            <consortium name="EnsemblProtists"/>
        </authorList>
    </citation>
    <scope>IDENTIFICATION</scope>
</reference>
<evidence type="ECO:0000256" key="6">
    <source>
        <dbReference type="ARBA" id="ARBA00022679"/>
    </source>
</evidence>
<feature type="non-terminal residue" evidence="10">
    <location>
        <position position="148"/>
    </location>
</feature>
<dbReference type="NCBIfam" id="TIGR00522">
    <property type="entry name" value="dph5"/>
    <property type="match status" value="1"/>
</dbReference>
<evidence type="ECO:0000259" key="9">
    <source>
        <dbReference type="Pfam" id="PF00590"/>
    </source>
</evidence>
<keyword evidence="5" id="KW-0489">Methyltransferase</keyword>
<evidence type="ECO:0000256" key="3">
    <source>
        <dbReference type="ARBA" id="ARBA00006729"/>
    </source>
</evidence>
<dbReference type="GO" id="GO:0017183">
    <property type="term" value="P:protein histidyl modification to diphthamide"/>
    <property type="evidence" value="ECO:0007669"/>
    <property type="project" value="UniProtKB-UniPathway"/>
</dbReference>
<dbReference type="Gene3D" id="3.40.1010.10">
    <property type="entry name" value="Cobalt-precorrin-4 Transmethylase, Domain 1"/>
    <property type="match status" value="1"/>
</dbReference>
<dbReference type="HOGENOM" id="CLU_066040_2_1_1"/>
<evidence type="ECO:0000256" key="2">
    <source>
        <dbReference type="ARBA" id="ARBA00005156"/>
    </source>
</evidence>
<feature type="domain" description="Tetrapyrrole methylase" evidence="9">
    <location>
        <begin position="12"/>
        <end position="144"/>
    </location>
</feature>
<evidence type="ECO:0000256" key="4">
    <source>
        <dbReference type="ARBA" id="ARBA00011927"/>
    </source>
</evidence>
<evidence type="ECO:0000313" key="12">
    <source>
        <dbReference type="Proteomes" id="UP000011087"/>
    </source>
</evidence>
<evidence type="ECO:0000313" key="11">
    <source>
        <dbReference type="EnsemblProtists" id="EKX37511"/>
    </source>
</evidence>
<dbReference type="Pfam" id="PF00590">
    <property type="entry name" value="TP_methylase"/>
    <property type="match status" value="1"/>
</dbReference>
<dbReference type="InterPro" id="IPR000878">
    <property type="entry name" value="4pyrrol_Mease"/>
</dbReference>
<evidence type="ECO:0000256" key="7">
    <source>
        <dbReference type="ARBA" id="ARBA00022691"/>
    </source>
</evidence>
<dbReference type="OrthoDB" id="2516at2759"/>
<dbReference type="AlphaFoldDB" id="L1IMM7"/>
<proteinExistence type="inferred from homology"/>
<dbReference type="RefSeq" id="XP_005824491.1">
    <property type="nucleotide sequence ID" value="XM_005824434.1"/>
</dbReference>
<dbReference type="OMA" id="IQYHVVH"/>
<keyword evidence="7" id="KW-0949">S-adenosyl-L-methionine</keyword>
<dbReference type="FunFam" id="3.40.1010.10:FF:000004">
    <property type="entry name" value="Putative diphthine synthase"/>
    <property type="match status" value="1"/>
</dbReference>
<comment type="function">
    <text evidence="1">S-adenosyl-L-methionine-dependent methyltransferase that catalyzes four methylations of the modified target histidine residue in translation elongation factor 2 (EF-2), to form an intermediate called diphthine methyl ester. The four successive methylation reactions represent the second step of diphthamide biosynthesis.</text>
</comment>
<dbReference type="Proteomes" id="UP000011087">
    <property type="component" value="Unassembled WGS sequence"/>
</dbReference>
<comment type="pathway">
    <text evidence="2">Protein modification; peptidyl-diphthamide biosynthesis.</text>
</comment>
<dbReference type="InterPro" id="IPR014776">
    <property type="entry name" value="4pyrrole_Mease_sub2"/>
</dbReference>
<keyword evidence="6" id="KW-0808">Transferase</keyword>
<evidence type="ECO:0000256" key="5">
    <source>
        <dbReference type="ARBA" id="ARBA00022603"/>
    </source>
</evidence>
<sequence>MEEKTDKSTGVLYLIGLGLSNEQDITVCGLQVVKRCKHVYLEGYTSILGVEKSKLEEFYGREVELMDREAVESNSDEMLLAARTAEVAFLVVGDVYGATTHTDIALRAKEMGIRVEVIHNASTMNACGACGLQLYNFGQTVSLCFWTE</sequence>
<protein>
    <recommendedName>
        <fullName evidence="4">diphthine methyl ester synthase</fullName>
        <ecNumber evidence="4">2.1.1.314</ecNumber>
    </recommendedName>
</protein>
<dbReference type="Gene3D" id="3.30.950.10">
    <property type="entry name" value="Methyltransferase, Cobalt-precorrin-4 Transmethylase, Domain 2"/>
    <property type="match status" value="1"/>
</dbReference>
<keyword evidence="12" id="KW-1185">Reference proteome</keyword>
<reference evidence="12" key="2">
    <citation type="submission" date="2012-11" db="EMBL/GenBank/DDBJ databases">
        <authorList>
            <person name="Kuo A."/>
            <person name="Curtis B.A."/>
            <person name="Tanifuji G."/>
            <person name="Burki F."/>
            <person name="Gruber A."/>
            <person name="Irimia M."/>
            <person name="Maruyama S."/>
            <person name="Arias M.C."/>
            <person name="Ball S.G."/>
            <person name="Gile G.H."/>
            <person name="Hirakawa Y."/>
            <person name="Hopkins J.F."/>
            <person name="Rensing S.A."/>
            <person name="Schmutz J."/>
            <person name="Symeonidi A."/>
            <person name="Elias M."/>
            <person name="Eveleigh R.J."/>
            <person name="Herman E.K."/>
            <person name="Klute M.J."/>
            <person name="Nakayama T."/>
            <person name="Obornik M."/>
            <person name="Reyes-Prieto A."/>
            <person name="Armbrust E.V."/>
            <person name="Aves S.J."/>
            <person name="Beiko R.G."/>
            <person name="Coutinho P."/>
            <person name="Dacks J.B."/>
            <person name="Durnford D.G."/>
            <person name="Fast N.M."/>
            <person name="Green B.R."/>
            <person name="Grisdale C."/>
            <person name="Hempe F."/>
            <person name="Henrissat B."/>
            <person name="Hoppner M.P."/>
            <person name="Ishida K.-I."/>
            <person name="Kim E."/>
            <person name="Koreny L."/>
            <person name="Kroth P.G."/>
            <person name="Liu Y."/>
            <person name="Malik S.-B."/>
            <person name="Maier U.G."/>
            <person name="McRose D."/>
            <person name="Mock T."/>
            <person name="Neilson J.A."/>
            <person name="Onodera N.T."/>
            <person name="Poole A.M."/>
            <person name="Pritham E.J."/>
            <person name="Richards T.A."/>
            <person name="Rocap G."/>
            <person name="Roy S.W."/>
            <person name="Sarai C."/>
            <person name="Schaack S."/>
            <person name="Shirato S."/>
            <person name="Slamovits C.H."/>
            <person name="Spencer D.F."/>
            <person name="Suzuki S."/>
            <person name="Worden A.Z."/>
            <person name="Zauner S."/>
            <person name="Barry K."/>
            <person name="Bell C."/>
            <person name="Bharti A.K."/>
            <person name="Crow J.A."/>
            <person name="Grimwood J."/>
            <person name="Kramer R."/>
            <person name="Lindquist E."/>
            <person name="Lucas S."/>
            <person name="Salamov A."/>
            <person name="McFadden G.I."/>
            <person name="Lane C.E."/>
            <person name="Keeling P.J."/>
            <person name="Gray M.W."/>
            <person name="Grigoriev I.V."/>
            <person name="Archibald J.M."/>
        </authorList>
    </citation>
    <scope>NUCLEOTIDE SEQUENCE</scope>
    <source>
        <strain evidence="12">CCMP2712</strain>
    </source>
</reference>
<name>L1IMM7_GUITC</name>
<dbReference type="InterPro" id="IPR035996">
    <property type="entry name" value="4pyrrol_Methylase_sf"/>
</dbReference>
<dbReference type="STRING" id="905079.L1IMM7"/>
<evidence type="ECO:0000256" key="1">
    <source>
        <dbReference type="ARBA" id="ARBA00004006"/>
    </source>
</evidence>
<evidence type="ECO:0000256" key="8">
    <source>
        <dbReference type="ARBA" id="ARBA00048752"/>
    </source>
</evidence>
<dbReference type="PANTHER" id="PTHR10882">
    <property type="entry name" value="DIPHTHINE SYNTHASE"/>
    <property type="match status" value="1"/>
</dbReference>
<evidence type="ECO:0000313" key="10">
    <source>
        <dbReference type="EMBL" id="EKX37511.1"/>
    </source>
</evidence>
<dbReference type="KEGG" id="gtt:GUITHDRAFT_49003"/>
<dbReference type="SUPFAM" id="SSF53790">
    <property type="entry name" value="Tetrapyrrole methylase"/>
    <property type="match status" value="1"/>
</dbReference>
<dbReference type="UniPathway" id="UPA00559"/>
<dbReference type="EC" id="2.1.1.314" evidence="4"/>
<reference evidence="10 12" key="1">
    <citation type="journal article" date="2012" name="Nature">
        <title>Algal genomes reveal evolutionary mosaicism and the fate of nucleomorphs.</title>
        <authorList>
            <consortium name="DOE Joint Genome Institute"/>
            <person name="Curtis B.A."/>
            <person name="Tanifuji G."/>
            <person name="Burki F."/>
            <person name="Gruber A."/>
            <person name="Irimia M."/>
            <person name="Maruyama S."/>
            <person name="Arias M.C."/>
            <person name="Ball S.G."/>
            <person name="Gile G.H."/>
            <person name="Hirakawa Y."/>
            <person name="Hopkins J.F."/>
            <person name="Kuo A."/>
            <person name="Rensing S.A."/>
            <person name="Schmutz J."/>
            <person name="Symeonidi A."/>
            <person name="Elias M."/>
            <person name="Eveleigh R.J."/>
            <person name="Herman E.K."/>
            <person name="Klute M.J."/>
            <person name="Nakayama T."/>
            <person name="Obornik M."/>
            <person name="Reyes-Prieto A."/>
            <person name="Armbrust E.V."/>
            <person name="Aves S.J."/>
            <person name="Beiko R.G."/>
            <person name="Coutinho P."/>
            <person name="Dacks J.B."/>
            <person name="Durnford D.G."/>
            <person name="Fast N.M."/>
            <person name="Green B.R."/>
            <person name="Grisdale C.J."/>
            <person name="Hempel F."/>
            <person name="Henrissat B."/>
            <person name="Hoppner M.P."/>
            <person name="Ishida K."/>
            <person name="Kim E."/>
            <person name="Koreny L."/>
            <person name="Kroth P.G."/>
            <person name="Liu Y."/>
            <person name="Malik S.B."/>
            <person name="Maier U.G."/>
            <person name="McRose D."/>
            <person name="Mock T."/>
            <person name="Neilson J.A."/>
            <person name="Onodera N.T."/>
            <person name="Poole A.M."/>
            <person name="Pritham E.J."/>
            <person name="Richards T.A."/>
            <person name="Rocap G."/>
            <person name="Roy S.W."/>
            <person name="Sarai C."/>
            <person name="Schaack S."/>
            <person name="Shirato S."/>
            <person name="Slamovits C.H."/>
            <person name="Spencer D.F."/>
            <person name="Suzuki S."/>
            <person name="Worden A.Z."/>
            <person name="Zauner S."/>
            <person name="Barry K."/>
            <person name="Bell C."/>
            <person name="Bharti A.K."/>
            <person name="Crow J.A."/>
            <person name="Grimwood J."/>
            <person name="Kramer R."/>
            <person name="Lindquist E."/>
            <person name="Lucas S."/>
            <person name="Salamov A."/>
            <person name="McFadden G.I."/>
            <person name="Lane C.E."/>
            <person name="Keeling P.J."/>
            <person name="Gray M.W."/>
            <person name="Grigoriev I.V."/>
            <person name="Archibald J.M."/>
        </authorList>
    </citation>
    <scope>NUCLEOTIDE SEQUENCE</scope>
    <source>
        <strain evidence="10 12">CCMP2712</strain>
    </source>
</reference>
<dbReference type="GO" id="GO:0032259">
    <property type="term" value="P:methylation"/>
    <property type="evidence" value="ECO:0007669"/>
    <property type="project" value="UniProtKB-KW"/>
</dbReference>
<dbReference type="InterPro" id="IPR004551">
    <property type="entry name" value="Dphthn_synthase"/>
</dbReference>
<dbReference type="GeneID" id="17294286"/>
<accession>L1IMM7</accession>
<comment type="similarity">
    <text evidence="3">Belongs to the diphthine synthase family.</text>
</comment>